<name>A0A381YCV2_9ZZZZ</name>
<dbReference type="EMBL" id="UINC01017941">
    <property type="protein sequence ID" value="SVA74909.1"/>
    <property type="molecule type" value="Genomic_DNA"/>
</dbReference>
<proteinExistence type="predicted"/>
<protein>
    <recommendedName>
        <fullName evidence="2">Methyltransferase type 11 domain-containing protein</fullName>
    </recommendedName>
</protein>
<dbReference type="AlphaFoldDB" id="A0A381YCV2"/>
<feature type="non-terminal residue" evidence="1">
    <location>
        <position position="97"/>
    </location>
</feature>
<accession>A0A381YCV2</accession>
<reference evidence="1" key="1">
    <citation type="submission" date="2018-05" db="EMBL/GenBank/DDBJ databases">
        <authorList>
            <person name="Lanie J.A."/>
            <person name="Ng W.-L."/>
            <person name="Kazmierczak K.M."/>
            <person name="Andrzejewski T.M."/>
            <person name="Davidsen T.M."/>
            <person name="Wayne K.J."/>
            <person name="Tettelin H."/>
            <person name="Glass J.I."/>
            <person name="Rusch D."/>
            <person name="Podicherti R."/>
            <person name="Tsui H.-C.T."/>
            <person name="Winkler M.E."/>
        </authorList>
    </citation>
    <scope>NUCLEOTIDE SEQUENCE</scope>
</reference>
<sequence>MPIELYEHAKFEFRSKLGRILSRSLKLNSTNANYINLGSGNSYVNNFINVDFFGNKMIDYGMDLRFPFKIESNSIDGIFSEHTFEHLSHLEVDNALS</sequence>
<evidence type="ECO:0000313" key="1">
    <source>
        <dbReference type="EMBL" id="SVA74909.1"/>
    </source>
</evidence>
<organism evidence="1">
    <name type="scientific">marine metagenome</name>
    <dbReference type="NCBI Taxonomy" id="408172"/>
    <lineage>
        <taxon>unclassified sequences</taxon>
        <taxon>metagenomes</taxon>
        <taxon>ecological metagenomes</taxon>
    </lineage>
</organism>
<gene>
    <name evidence="1" type="ORF">METZ01_LOCUS127763</name>
</gene>
<evidence type="ECO:0008006" key="2">
    <source>
        <dbReference type="Google" id="ProtNLM"/>
    </source>
</evidence>